<evidence type="ECO:0000256" key="1">
    <source>
        <dbReference type="SAM" id="MobiDB-lite"/>
    </source>
</evidence>
<dbReference type="KEGG" id="rlc:K227x_29690"/>
<evidence type="ECO:0000313" key="4">
    <source>
        <dbReference type="Proteomes" id="UP000318538"/>
    </source>
</evidence>
<name>A0A517NBR1_9BACT</name>
<gene>
    <name evidence="3" type="ORF">K227x_29690</name>
</gene>
<reference evidence="3 4" key="1">
    <citation type="submission" date="2019-02" db="EMBL/GenBank/DDBJ databases">
        <title>Deep-cultivation of Planctomycetes and their phenomic and genomic characterization uncovers novel biology.</title>
        <authorList>
            <person name="Wiegand S."/>
            <person name="Jogler M."/>
            <person name="Boedeker C."/>
            <person name="Pinto D."/>
            <person name="Vollmers J."/>
            <person name="Rivas-Marin E."/>
            <person name="Kohn T."/>
            <person name="Peeters S.H."/>
            <person name="Heuer A."/>
            <person name="Rast P."/>
            <person name="Oberbeckmann S."/>
            <person name="Bunk B."/>
            <person name="Jeske O."/>
            <person name="Meyerdierks A."/>
            <person name="Storesund J.E."/>
            <person name="Kallscheuer N."/>
            <person name="Luecker S."/>
            <person name="Lage O.M."/>
            <person name="Pohl T."/>
            <person name="Merkel B.J."/>
            <person name="Hornburger P."/>
            <person name="Mueller R.-W."/>
            <person name="Bruemmer F."/>
            <person name="Labrenz M."/>
            <person name="Spormann A.M."/>
            <person name="Op den Camp H."/>
            <person name="Overmann J."/>
            <person name="Amann R."/>
            <person name="Jetten M.S.M."/>
            <person name="Mascher T."/>
            <person name="Medema M.H."/>
            <person name="Devos D.P."/>
            <person name="Kaster A.-K."/>
            <person name="Ovreas L."/>
            <person name="Rohde M."/>
            <person name="Galperin M.Y."/>
            <person name="Jogler C."/>
        </authorList>
    </citation>
    <scope>NUCLEOTIDE SEQUENCE [LARGE SCALE GENOMIC DNA]</scope>
    <source>
        <strain evidence="3 4">K22_7</strain>
    </source>
</reference>
<evidence type="ECO:0000313" key="3">
    <source>
        <dbReference type="EMBL" id="QDT04577.1"/>
    </source>
</evidence>
<proteinExistence type="predicted"/>
<keyword evidence="2" id="KW-0732">Signal</keyword>
<dbReference type="AlphaFoldDB" id="A0A517NBR1"/>
<feature type="compositionally biased region" description="Basic and acidic residues" evidence="1">
    <location>
        <begin position="46"/>
        <end position="55"/>
    </location>
</feature>
<dbReference type="OrthoDB" id="281831at2"/>
<feature type="region of interest" description="Disordered" evidence="1">
    <location>
        <begin position="25"/>
        <end position="58"/>
    </location>
</feature>
<organism evidence="3 4">
    <name type="scientific">Rubripirellula lacrimiformis</name>
    <dbReference type="NCBI Taxonomy" id="1930273"/>
    <lineage>
        <taxon>Bacteria</taxon>
        <taxon>Pseudomonadati</taxon>
        <taxon>Planctomycetota</taxon>
        <taxon>Planctomycetia</taxon>
        <taxon>Pirellulales</taxon>
        <taxon>Pirellulaceae</taxon>
        <taxon>Rubripirellula</taxon>
    </lineage>
</organism>
<dbReference type="RefSeq" id="WP_145170259.1">
    <property type="nucleotide sequence ID" value="NZ_CP036525.1"/>
</dbReference>
<sequence length="180" mass="18971" precursor="true">MKYKMLLSAVACFALTGCSDKNASVDSADDSSAPVAIDGMPPSIDAHAHPEHGPHGGELVELGKEAFHLEMVHAGGAVGFFVLDGSATKPVAIDAKKLTVSLKHDGEVKVFELAAEPQAEDEAGKASRYSTRDEVMDQWMDAGAEGAVVVEIDGKSFTGKISHDHDHAGHDHGDHEGHDH</sequence>
<dbReference type="PROSITE" id="PS51257">
    <property type="entry name" value="PROKAR_LIPOPROTEIN"/>
    <property type="match status" value="1"/>
</dbReference>
<feature type="region of interest" description="Disordered" evidence="1">
    <location>
        <begin position="159"/>
        <end position="180"/>
    </location>
</feature>
<evidence type="ECO:0000256" key="2">
    <source>
        <dbReference type="SAM" id="SignalP"/>
    </source>
</evidence>
<feature type="compositionally biased region" description="Low complexity" evidence="1">
    <location>
        <begin position="25"/>
        <end position="38"/>
    </location>
</feature>
<feature type="signal peptide" evidence="2">
    <location>
        <begin position="1"/>
        <end position="23"/>
    </location>
</feature>
<dbReference type="Proteomes" id="UP000318538">
    <property type="component" value="Chromosome"/>
</dbReference>
<accession>A0A517NBR1</accession>
<protein>
    <submittedName>
        <fullName evidence="3">Uncharacterized protein</fullName>
    </submittedName>
</protein>
<dbReference type="EMBL" id="CP036525">
    <property type="protein sequence ID" value="QDT04577.1"/>
    <property type="molecule type" value="Genomic_DNA"/>
</dbReference>
<keyword evidence="4" id="KW-1185">Reference proteome</keyword>
<feature type="compositionally biased region" description="Basic and acidic residues" evidence="1">
    <location>
        <begin position="161"/>
        <end position="180"/>
    </location>
</feature>
<feature type="chain" id="PRO_5022158741" evidence="2">
    <location>
        <begin position="24"/>
        <end position="180"/>
    </location>
</feature>